<reference evidence="3 4" key="1">
    <citation type="journal article" date="2020" name="Cell">
        <title>Large-Scale Comparative Analyses of Tick Genomes Elucidate Their Genetic Diversity and Vector Capacities.</title>
        <authorList>
            <consortium name="Tick Genome and Microbiome Consortium (TIGMIC)"/>
            <person name="Jia N."/>
            <person name="Wang J."/>
            <person name="Shi W."/>
            <person name="Du L."/>
            <person name="Sun Y."/>
            <person name="Zhan W."/>
            <person name="Jiang J.F."/>
            <person name="Wang Q."/>
            <person name="Zhang B."/>
            <person name="Ji P."/>
            <person name="Bell-Sakyi L."/>
            <person name="Cui X.M."/>
            <person name="Yuan T.T."/>
            <person name="Jiang B.G."/>
            <person name="Yang W.F."/>
            <person name="Lam T.T."/>
            <person name="Chang Q.C."/>
            <person name="Ding S.J."/>
            <person name="Wang X.J."/>
            <person name="Zhu J.G."/>
            <person name="Ruan X.D."/>
            <person name="Zhao L."/>
            <person name="Wei J.T."/>
            <person name="Ye R.Z."/>
            <person name="Que T.C."/>
            <person name="Du C.H."/>
            <person name="Zhou Y.H."/>
            <person name="Cheng J.X."/>
            <person name="Dai P.F."/>
            <person name="Guo W.B."/>
            <person name="Han X.H."/>
            <person name="Huang E.J."/>
            <person name="Li L.F."/>
            <person name="Wei W."/>
            <person name="Gao Y.C."/>
            <person name="Liu J.Z."/>
            <person name="Shao H.Z."/>
            <person name="Wang X."/>
            <person name="Wang C.C."/>
            <person name="Yang T.C."/>
            <person name="Huo Q.B."/>
            <person name="Li W."/>
            <person name="Chen H.Y."/>
            <person name="Chen S.E."/>
            <person name="Zhou L.G."/>
            <person name="Ni X.B."/>
            <person name="Tian J.H."/>
            <person name="Sheng Y."/>
            <person name="Liu T."/>
            <person name="Pan Y.S."/>
            <person name="Xia L.Y."/>
            <person name="Li J."/>
            <person name="Zhao F."/>
            <person name="Cao W.C."/>
        </authorList>
    </citation>
    <scope>NUCLEOTIDE SEQUENCE [LARGE SCALE GENOMIC DNA]</scope>
    <source>
        <strain evidence="3">HaeL-2018</strain>
    </source>
</reference>
<sequence length="82" mass="9209">MSQMDYTRSYTRAELLRLMERYAAGYQALGIKQGDHVCIHIKNGVNSFAAMFGIIFAGATVILSKPTLTHREYQSHLLTEAT</sequence>
<evidence type="ECO:0000313" key="3">
    <source>
        <dbReference type="EMBL" id="KAH9359703.1"/>
    </source>
</evidence>
<dbReference type="Proteomes" id="UP000821853">
    <property type="component" value="Chromosome 1"/>
</dbReference>
<keyword evidence="1" id="KW-0472">Membrane</keyword>
<feature type="transmembrane region" description="Helical" evidence="1">
    <location>
        <begin position="45"/>
        <end position="63"/>
    </location>
</feature>
<name>A0A9J6FAF2_HAELO</name>
<dbReference type="Pfam" id="PF00501">
    <property type="entry name" value="AMP-binding"/>
    <property type="match status" value="1"/>
</dbReference>
<comment type="caution">
    <text evidence="3">The sequence shown here is derived from an EMBL/GenBank/DDBJ whole genome shotgun (WGS) entry which is preliminary data.</text>
</comment>
<proteinExistence type="predicted"/>
<keyword evidence="1" id="KW-0812">Transmembrane</keyword>
<organism evidence="3 4">
    <name type="scientific">Haemaphysalis longicornis</name>
    <name type="common">Bush tick</name>
    <dbReference type="NCBI Taxonomy" id="44386"/>
    <lineage>
        <taxon>Eukaryota</taxon>
        <taxon>Metazoa</taxon>
        <taxon>Ecdysozoa</taxon>
        <taxon>Arthropoda</taxon>
        <taxon>Chelicerata</taxon>
        <taxon>Arachnida</taxon>
        <taxon>Acari</taxon>
        <taxon>Parasitiformes</taxon>
        <taxon>Ixodida</taxon>
        <taxon>Ixodoidea</taxon>
        <taxon>Ixodidae</taxon>
        <taxon>Haemaphysalinae</taxon>
        <taxon>Haemaphysalis</taxon>
    </lineage>
</organism>
<dbReference type="OrthoDB" id="416786at2759"/>
<evidence type="ECO:0000259" key="2">
    <source>
        <dbReference type="Pfam" id="PF00501"/>
    </source>
</evidence>
<accession>A0A9J6FAF2</accession>
<keyword evidence="1" id="KW-1133">Transmembrane helix</keyword>
<protein>
    <recommendedName>
        <fullName evidence="2">AMP-dependent synthetase/ligase domain-containing protein</fullName>
    </recommendedName>
</protein>
<keyword evidence="4" id="KW-1185">Reference proteome</keyword>
<evidence type="ECO:0000256" key="1">
    <source>
        <dbReference type="SAM" id="Phobius"/>
    </source>
</evidence>
<dbReference type="SUPFAM" id="SSF56801">
    <property type="entry name" value="Acetyl-CoA synthetase-like"/>
    <property type="match status" value="1"/>
</dbReference>
<dbReference type="VEuPathDB" id="VectorBase:HLOH_057666"/>
<feature type="domain" description="AMP-dependent synthetase/ligase" evidence="2">
    <location>
        <begin position="7"/>
        <end position="74"/>
    </location>
</feature>
<dbReference type="InterPro" id="IPR000873">
    <property type="entry name" value="AMP-dep_synth/lig_dom"/>
</dbReference>
<evidence type="ECO:0000313" key="4">
    <source>
        <dbReference type="Proteomes" id="UP000821853"/>
    </source>
</evidence>
<dbReference type="Gene3D" id="3.40.50.980">
    <property type="match status" value="1"/>
</dbReference>
<gene>
    <name evidence="3" type="ORF">HPB48_019779</name>
</gene>
<dbReference type="EMBL" id="JABSTR010000001">
    <property type="protein sequence ID" value="KAH9359703.1"/>
    <property type="molecule type" value="Genomic_DNA"/>
</dbReference>
<dbReference type="AlphaFoldDB" id="A0A9J6FAF2"/>